<feature type="chain" id="PRO_5016088837" description="Fimbrial adhesin MrpH C-terminal domain-containing protein" evidence="1">
    <location>
        <begin position="21"/>
        <end position="278"/>
    </location>
</feature>
<dbReference type="Pfam" id="PF24223">
    <property type="entry name" value="MrpH_C"/>
    <property type="match status" value="1"/>
</dbReference>
<reference evidence="4 5" key="1">
    <citation type="submission" date="2018-06" db="EMBL/GenBank/DDBJ databases">
        <authorList>
            <consortium name="Pathogen Informatics"/>
            <person name="Doyle S."/>
        </authorList>
    </citation>
    <scope>NUCLEOTIDE SEQUENCE [LARGE SCALE GENOMIC DNA]</scope>
    <source>
        <strain evidence="4 5">NCTC12961</strain>
    </source>
</reference>
<dbReference type="Gene3D" id="2.60.40.1090">
    <property type="entry name" value="Fimbrial-type adhesion domain"/>
    <property type="match status" value="1"/>
</dbReference>
<dbReference type="Proteomes" id="UP000594967">
    <property type="component" value="Chromosome"/>
</dbReference>
<evidence type="ECO:0000259" key="2">
    <source>
        <dbReference type="Pfam" id="PF24223"/>
    </source>
</evidence>
<keyword evidence="6" id="KW-1185">Reference proteome</keyword>
<protein>
    <recommendedName>
        <fullName evidence="2">Fimbrial adhesin MrpH C-terminal domain-containing protein</fullName>
    </recommendedName>
</protein>
<evidence type="ECO:0000313" key="4">
    <source>
        <dbReference type="EMBL" id="SQI46351.1"/>
    </source>
</evidence>
<dbReference type="InterPro" id="IPR036937">
    <property type="entry name" value="Adhesion_dom_fimbrial_sf"/>
</dbReference>
<dbReference type="Proteomes" id="UP000248897">
    <property type="component" value="Chromosome 1"/>
</dbReference>
<dbReference type="GO" id="GO:0009289">
    <property type="term" value="C:pilus"/>
    <property type="evidence" value="ECO:0007669"/>
    <property type="project" value="InterPro"/>
</dbReference>
<evidence type="ECO:0000256" key="1">
    <source>
        <dbReference type="SAM" id="SignalP"/>
    </source>
</evidence>
<dbReference type="EMBL" id="CP065673">
    <property type="protein sequence ID" value="QPS18645.1"/>
    <property type="molecule type" value="Genomic_DNA"/>
</dbReference>
<proteinExistence type="predicted"/>
<dbReference type="AlphaFoldDB" id="A0A2X4V5S9"/>
<dbReference type="EMBL" id="LS483469">
    <property type="protein sequence ID" value="SQI46351.1"/>
    <property type="molecule type" value="Genomic_DNA"/>
</dbReference>
<keyword evidence="1" id="KW-0732">Signal</keyword>
<gene>
    <name evidence="3" type="ORF">I6G64_13575</name>
    <name evidence="4" type="ORF">NCTC12961_05728</name>
</gene>
<evidence type="ECO:0000313" key="6">
    <source>
        <dbReference type="Proteomes" id="UP000594967"/>
    </source>
</evidence>
<reference evidence="3 6" key="2">
    <citation type="submission" date="2020-12" db="EMBL/GenBank/DDBJ databases">
        <title>FDA dAtabase for Regulatory Grade micrObial Sequences (FDA-ARGOS): Supporting development and validation of Infectious Disease Dx tests.</title>
        <authorList>
            <person name="Sproer C."/>
            <person name="Gronow S."/>
            <person name="Severitt S."/>
            <person name="Schroder I."/>
            <person name="Tallon L."/>
            <person name="Sadzewicz L."/>
            <person name="Zhao X."/>
            <person name="Boylan J."/>
            <person name="Ott S."/>
            <person name="Bowen H."/>
            <person name="Vavikolanu K."/>
            <person name="Mehta A."/>
            <person name="Aluvathingal J."/>
            <person name="Nadendla S."/>
            <person name="Lowell S."/>
            <person name="Myers T."/>
            <person name="Yan Y."/>
            <person name="Sichtig H."/>
        </authorList>
    </citation>
    <scope>NUCLEOTIDE SEQUENCE [LARGE SCALE GENOMIC DNA]</scope>
    <source>
        <strain evidence="3 6">FDAARGOS_907</strain>
    </source>
</reference>
<sequence>MKLKSLIFLLLSFFCMPSQAIYQSYIWFGIHENGIVIYYGQLVYMSNPDDTPNPCYRMSRCEIGLSTLWFIGSTPSPNQRVHRWITPPTAQWVLTAPTMGDLGDNMGKNLGFPVDVNFGNMSSEGMTDYIMCITYRINGGAPQYMPGGFYCTGADGSGGSPPPARCEALTQDITFNYGALNASQVNGSVQKGQFSLRCDRNATVRIYAKGLGSGGLLTMNKSLSSRLRIANVAADKGYTTKVWANSQSSYEVSSTLEVSGDVPLGSFSGSTVIVMDIQ</sequence>
<dbReference type="GO" id="GO:0007155">
    <property type="term" value="P:cell adhesion"/>
    <property type="evidence" value="ECO:0007669"/>
    <property type="project" value="InterPro"/>
</dbReference>
<evidence type="ECO:0000313" key="5">
    <source>
        <dbReference type="Proteomes" id="UP000248897"/>
    </source>
</evidence>
<evidence type="ECO:0000313" key="3">
    <source>
        <dbReference type="EMBL" id="QPS18645.1"/>
    </source>
</evidence>
<organism evidence="4 5">
    <name type="scientific">Serratia plymuthica</name>
    <dbReference type="NCBI Taxonomy" id="82996"/>
    <lineage>
        <taxon>Bacteria</taxon>
        <taxon>Pseudomonadati</taxon>
        <taxon>Pseudomonadota</taxon>
        <taxon>Gammaproteobacteria</taxon>
        <taxon>Enterobacterales</taxon>
        <taxon>Yersiniaceae</taxon>
        <taxon>Serratia</taxon>
    </lineage>
</organism>
<dbReference type="RefSeq" id="WP_147424921.1">
    <property type="nucleotide sequence ID" value="NZ_CAMITG010000008.1"/>
</dbReference>
<feature type="signal peptide" evidence="1">
    <location>
        <begin position="1"/>
        <end position="20"/>
    </location>
</feature>
<dbReference type="InterPro" id="IPR057010">
    <property type="entry name" value="MrpH_C"/>
</dbReference>
<feature type="domain" description="Fimbrial adhesin MrpH C-terminal" evidence="2">
    <location>
        <begin position="166"/>
        <end position="276"/>
    </location>
</feature>
<name>A0A2X4V5S9_SERPL</name>
<accession>A0A2X4V5S9</accession>